<dbReference type="Proteomes" id="UP000481033">
    <property type="component" value="Unassembled WGS sequence"/>
</dbReference>
<gene>
    <name evidence="2" type="ORF">DXZ20_06695</name>
</gene>
<organism evidence="2 3">
    <name type="scientific">Adonisia turfae CCMR0081</name>
    <dbReference type="NCBI Taxonomy" id="2292702"/>
    <lineage>
        <taxon>Bacteria</taxon>
        <taxon>Bacillati</taxon>
        <taxon>Cyanobacteriota</taxon>
        <taxon>Adonisia</taxon>
        <taxon>Adonisia turfae</taxon>
    </lineage>
</organism>
<keyword evidence="2" id="KW-0808">Transferase</keyword>
<dbReference type="GO" id="GO:0008168">
    <property type="term" value="F:methyltransferase activity"/>
    <property type="evidence" value="ECO:0007669"/>
    <property type="project" value="UniProtKB-KW"/>
</dbReference>
<keyword evidence="2" id="KW-0489">Methyltransferase</keyword>
<evidence type="ECO:0000313" key="3">
    <source>
        <dbReference type="Proteomes" id="UP000481033"/>
    </source>
</evidence>
<dbReference type="InterPro" id="IPR041698">
    <property type="entry name" value="Methyltransf_25"/>
</dbReference>
<comment type="caution">
    <text evidence="2">The sequence shown here is derived from an EMBL/GenBank/DDBJ whole genome shotgun (WGS) entry which is preliminary data.</text>
</comment>
<accession>A0A6M0RGU9</accession>
<dbReference type="CDD" id="cd02440">
    <property type="entry name" value="AdoMet_MTases"/>
    <property type="match status" value="1"/>
</dbReference>
<name>A0A6M0RGU9_9CYAN</name>
<dbReference type="SUPFAM" id="SSF53335">
    <property type="entry name" value="S-adenosyl-L-methionine-dependent methyltransferases"/>
    <property type="match status" value="1"/>
</dbReference>
<dbReference type="GO" id="GO:0032259">
    <property type="term" value="P:methylation"/>
    <property type="evidence" value="ECO:0007669"/>
    <property type="project" value="UniProtKB-KW"/>
</dbReference>
<dbReference type="Gene3D" id="3.40.50.150">
    <property type="entry name" value="Vaccinia Virus protein VP39"/>
    <property type="match status" value="1"/>
</dbReference>
<sequence length="212" mass="24478">MNPGPSATTNSTQFHRRWADYYQAVAGRPPRETLLTALERFSAEPLANARRTAVDLGCGDGRDTVELLRQNWRVIAIDGESEAIIRLRRRSDINRTYLETRVQQFEELTLPPDVDLINASFCLPMCKPDCFPTLWEEIVMALRPGGRFCGHLFGDRDSWTIYGDINFHTRSQIEELLSYFNVELLDEEEHPGKTALGEEKHWHLYNIVARKR</sequence>
<feature type="domain" description="Methyltransferase" evidence="1">
    <location>
        <begin position="54"/>
        <end position="146"/>
    </location>
</feature>
<dbReference type="InterPro" id="IPR029063">
    <property type="entry name" value="SAM-dependent_MTases_sf"/>
</dbReference>
<evidence type="ECO:0000313" key="2">
    <source>
        <dbReference type="EMBL" id="NEZ55369.1"/>
    </source>
</evidence>
<reference evidence="2 3" key="1">
    <citation type="journal article" date="2020" name="Microb. Ecol.">
        <title>Ecogenomics of the Marine Benthic Filamentous Cyanobacterium Adonisia.</title>
        <authorList>
            <person name="Walter J.M."/>
            <person name="Coutinho F.H."/>
            <person name="Leomil L."/>
            <person name="Hargreaves P.I."/>
            <person name="Campeao M.E."/>
            <person name="Vieira V.V."/>
            <person name="Silva B.S."/>
            <person name="Fistarol G.O."/>
            <person name="Salomon P.S."/>
            <person name="Sawabe T."/>
            <person name="Mino S."/>
            <person name="Hosokawa M."/>
            <person name="Miyashita H."/>
            <person name="Maruyama F."/>
            <person name="van Verk M.C."/>
            <person name="Dutilh B.E."/>
            <person name="Thompson C.C."/>
            <person name="Thompson F.L."/>
        </authorList>
    </citation>
    <scope>NUCLEOTIDE SEQUENCE [LARGE SCALE GENOMIC DNA]</scope>
    <source>
        <strain evidence="2 3">CCMR0081</strain>
    </source>
</reference>
<evidence type="ECO:0000259" key="1">
    <source>
        <dbReference type="Pfam" id="PF13649"/>
    </source>
</evidence>
<dbReference type="Pfam" id="PF13649">
    <property type="entry name" value="Methyltransf_25"/>
    <property type="match status" value="1"/>
</dbReference>
<dbReference type="EMBL" id="QXHD01000004">
    <property type="protein sequence ID" value="NEZ55369.1"/>
    <property type="molecule type" value="Genomic_DNA"/>
</dbReference>
<keyword evidence="3" id="KW-1185">Reference proteome</keyword>
<protein>
    <submittedName>
        <fullName evidence="2">Class I SAM-dependent methyltransferase</fullName>
    </submittedName>
</protein>
<dbReference type="AlphaFoldDB" id="A0A6M0RGU9"/>
<proteinExistence type="predicted"/>